<dbReference type="InterPro" id="IPR049945">
    <property type="entry name" value="AAA_22"/>
</dbReference>
<dbReference type="InterPro" id="IPR058852">
    <property type="entry name" value="HTH_77"/>
</dbReference>
<dbReference type="GO" id="GO:0006355">
    <property type="term" value="P:regulation of DNA-templated transcription"/>
    <property type="evidence" value="ECO:0007669"/>
    <property type="project" value="InterPro"/>
</dbReference>
<reference evidence="2 3" key="1">
    <citation type="submission" date="2016-10" db="EMBL/GenBank/DDBJ databases">
        <title>The Draft Genome Sequence of Actinokineospora bangkokensis 44EHWT reveals the biosynthetic pathway of antifungal compounds Thailandins with unusual extender unit butylmalonyl-CoA.</title>
        <authorList>
            <person name="Greule A."/>
            <person name="Intra B."/>
            <person name="Flemming S."/>
            <person name="Rommel M.G."/>
            <person name="Panbangred W."/>
            <person name="Bechthold A."/>
        </authorList>
    </citation>
    <scope>NUCLEOTIDE SEQUENCE [LARGE SCALE GENOMIC DNA]</scope>
    <source>
        <strain evidence="2 3">44EHW</strain>
    </source>
</reference>
<evidence type="ECO:0000313" key="2">
    <source>
        <dbReference type="EMBL" id="OLR91577.1"/>
    </source>
</evidence>
<dbReference type="SUPFAM" id="SSF46894">
    <property type="entry name" value="C-terminal effector domain of the bipartite response regulators"/>
    <property type="match status" value="1"/>
</dbReference>
<dbReference type="AlphaFoldDB" id="A0A1Q9LHP7"/>
<dbReference type="SUPFAM" id="SSF52540">
    <property type="entry name" value="P-loop containing nucleoside triphosphate hydrolases"/>
    <property type="match status" value="1"/>
</dbReference>
<dbReference type="InterPro" id="IPR000792">
    <property type="entry name" value="Tscrpt_reg_LuxR_C"/>
</dbReference>
<keyword evidence="3" id="KW-1185">Reference proteome</keyword>
<dbReference type="STRING" id="1193682.BJP25_25780"/>
<dbReference type="Pfam" id="PF25872">
    <property type="entry name" value="HTH_77"/>
    <property type="match status" value="1"/>
</dbReference>
<comment type="caution">
    <text evidence="2">The sequence shown here is derived from an EMBL/GenBank/DDBJ whole genome shotgun (WGS) entry which is preliminary data.</text>
</comment>
<dbReference type="SMART" id="SM00421">
    <property type="entry name" value="HTH_LUXR"/>
    <property type="match status" value="1"/>
</dbReference>
<gene>
    <name evidence="2" type="ORF">BJP25_25780</name>
</gene>
<sequence>MGVGGYRTGGAPTAVAAFVGRGAEIEQVRARLRAARVLTVHGAGGVGKTELALRVGRELEPEFPGGVHFADLTPVADPDTVEALVADALGVRDQSSRPVGDALVDYLRGPECLLVLDNCEHLVPAVADLVTDLLARVPRLRVLATSREAPLGAPDEHLLRLDPLPVPELGATTEELAGFDAVRLLRDRAAAAGAALEPTDRNRDAVVRLVRGLDGMPLAITLAAARLRTLTVEQLVDRLDRVLHLLGTGAGLDRHQRTLAAVVEWSSQLCDPAERLVWQRCSVFEAGFDLDDAEAVCAADPIDRDRVLDLVDGLVRKSILVKQDGEGVACYRMLETTRQYGVQRLAERGELAEVRERHLAHYAALARRAAREWFGPRELDWLTRVLPDFPNLRAAMRHAAEVGDPRGLQLAVDLAALRVWFFRGPIREGYQWLRTLLAATPGVPVDLRTRALTWVCWMAACMGDKHQARAALTEVRALPAGNPAALFAEGCYRMLIEQDPTGVPVLDRAAAELCLAGRPGDAHMAALFTGMGAAFLGSRREAAAATRRADEAARERRAPWAVSWTRWTAALTELLHGTPDRALGLFRTSLREQRAMGERWGTAWSAHGVAWAMSAKGEPARAALLLGATRTLRAATGVHITTLTAFGALHAKVERTCLRALGPIAFRDAFERGAALTPDEGLAAALDEPLPTRDPWAEVTARERQVAQLAAKGLSTKEIAAELRIGDRTVETHLRRLLPKLGLRRRAQLAHWMAENR</sequence>
<dbReference type="RefSeq" id="WP_075976647.1">
    <property type="nucleotide sequence ID" value="NZ_MKQR01000021.1"/>
</dbReference>
<feature type="domain" description="HTH luxR-type" evidence="1">
    <location>
        <begin position="692"/>
        <end position="757"/>
    </location>
</feature>
<dbReference type="PRINTS" id="PR00364">
    <property type="entry name" value="DISEASERSIST"/>
</dbReference>
<dbReference type="PRINTS" id="PR00038">
    <property type="entry name" value="HTHLUXR"/>
</dbReference>
<dbReference type="GO" id="GO:0003677">
    <property type="term" value="F:DNA binding"/>
    <property type="evidence" value="ECO:0007669"/>
    <property type="project" value="InterPro"/>
</dbReference>
<dbReference type="OrthoDB" id="9812579at2"/>
<name>A0A1Q9LHP7_9PSEU</name>
<dbReference type="PANTHER" id="PTHR47691:SF3">
    <property type="entry name" value="HTH-TYPE TRANSCRIPTIONAL REGULATOR RV0890C-RELATED"/>
    <property type="match status" value="1"/>
</dbReference>
<dbReference type="Gene3D" id="1.10.10.10">
    <property type="entry name" value="Winged helix-like DNA-binding domain superfamily/Winged helix DNA-binding domain"/>
    <property type="match status" value="1"/>
</dbReference>
<proteinExistence type="predicted"/>
<dbReference type="Pfam" id="PF00196">
    <property type="entry name" value="GerE"/>
    <property type="match status" value="1"/>
</dbReference>
<dbReference type="PROSITE" id="PS00622">
    <property type="entry name" value="HTH_LUXR_1"/>
    <property type="match status" value="1"/>
</dbReference>
<dbReference type="InterPro" id="IPR016032">
    <property type="entry name" value="Sig_transdc_resp-reg_C-effctor"/>
</dbReference>
<protein>
    <recommendedName>
        <fullName evidence="1">HTH luxR-type domain-containing protein</fullName>
    </recommendedName>
</protein>
<dbReference type="InterPro" id="IPR027417">
    <property type="entry name" value="P-loop_NTPase"/>
</dbReference>
<dbReference type="CDD" id="cd06170">
    <property type="entry name" value="LuxR_C_like"/>
    <property type="match status" value="1"/>
</dbReference>
<evidence type="ECO:0000313" key="3">
    <source>
        <dbReference type="Proteomes" id="UP000186040"/>
    </source>
</evidence>
<dbReference type="InterPro" id="IPR003593">
    <property type="entry name" value="AAA+_ATPase"/>
</dbReference>
<evidence type="ECO:0000259" key="1">
    <source>
        <dbReference type="PROSITE" id="PS50043"/>
    </source>
</evidence>
<dbReference type="PANTHER" id="PTHR47691">
    <property type="entry name" value="REGULATOR-RELATED"/>
    <property type="match status" value="1"/>
</dbReference>
<dbReference type="GO" id="GO:0016887">
    <property type="term" value="F:ATP hydrolysis activity"/>
    <property type="evidence" value="ECO:0007669"/>
    <property type="project" value="InterPro"/>
</dbReference>
<dbReference type="SMART" id="SM00382">
    <property type="entry name" value="AAA"/>
    <property type="match status" value="1"/>
</dbReference>
<dbReference type="PROSITE" id="PS50043">
    <property type="entry name" value="HTH_LUXR_2"/>
    <property type="match status" value="1"/>
</dbReference>
<dbReference type="Gene3D" id="3.40.50.300">
    <property type="entry name" value="P-loop containing nucleotide triphosphate hydrolases"/>
    <property type="match status" value="1"/>
</dbReference>
<dbReference type="EMBL" id="MKQR01000021">
    <property type="protein sequence ID" value="OLR91577.1"/>
    <property type="molecule type" value="Genomic_DNA"/>
</dbReference>
<organism evidence="2 3">
    <name type="scientific">Actinokineospora bangkokensis</name>
    <dbReference type="NCBI Taxonomy" id="1193682"/>
    <lineage>
        <taxon>Bacteria</taxon>
        <taxon>Bacillati</taxon>
        <taxon>Actinomycetota</taxon>
        <taxon>Actinomycetes</taxon>
        <taxon>Pseudonocardiales</taxon>
        <taxon>Pseudonocardiaceae</taxon>
        <taxon>Actinokineospora</taxon>
    </lineage>
</organism>
<dbReference type="InterPro" id="IPR036388">
    <property type="entry name" value="WH-like_DNA-bd_sf"/>
</dbReference>
<dbReference type="Pfam" id="PF13401">
    <property type="entry name" value="AAA_22"/>
    <property type="match status" value="1"/>
</dbReference>
<dbReference type="Proteomes" id="UP000186040">
    <property type="component" value="Unassembled WGS sequence"/>
</dbReference>
<accession>A0A1Q9LHP7</accession>